<feature type="domain" description="Aldehyde dehydrogenase" evidence="9">
    <location>
        <begin position="32"/>
        <end position="500"/>
    </location>
</feature>
<dbReference type="PANTHER" id="PTHR11699">
    <property type="entry name" value="ALDEHYDE DEHYDROGENASE-RELATED"/>
    <property type="match status" value="1"/>
</dbReference>
<dbReference type="InterPro" id="IPR016162">
    <property type="entry name" value="Ald_DH_N"/>
</dbReference>
<evidence type="ECO:0000256" key="7">
    <source>
        <dbReference type="PROSITE-ProRule" id="PRU10007"/>
    </source>
</evidence>
<dbReference type="InterPro" id="IPR029510">
    <property type="entry name" value="Ald_DH_CS_GLU"/>
</dbReference>
<feature type="active site" evidence="7">
    <location>
        <position position="277"/>
    </location>
</feature>
<dbReference type="AlphaFoldDB" id="A0A2U2DVW1"/>
<dbReference type="EMBL" id="QFBC01000002">
    <property type="protein sequence ID" value="PWE57465.1"/>
    <property type="molecule type" value="Genomic_DNA"/>
</dbReference>
<evidence type="ECO:0000256" key="2">
    <source>
        <dbReference type="ARBA" id="ARBA00022723"/>
    </source>
</evidence>
<dbReference type="Gene3D" id="3.40.605.10">
    <property type="entry name" value="Aldehyde Dehydrogenase, Chain A, domain 1"/>
    <property type="match status" value="1"/>
</dbReference>
<organism evidence="10 11">
    <name type="scientific">Metarhizobium album</name>
    <dbReference type="NCBI Taxonomy" id="2182425"/>
    <lineage>
        <taxon>Bacteria</taxon>
        <taxon>Pseudomonadati</taxon>
        <taxon>Pseudomonadota</taxon>
        <taxon>Alphaproteobacteria</taxon>
        <taxon>Hyphomicrobiales</taxon>
        <taxon>Rhizobiaceae</taxon>
        <taxon>Metarhizobium</taxon>
    </lineage>
</organism>
<dbReference type="InterPro" id="IPR016163">
    <property type="entry name" value="Ald_DH_C"/>
</dbReference>
<comment type="similarity">
    <text evidence="1 8">Belongs to the aldehyde dehydrogenase family.</text>
</comment>
<dbReference type="GO" id="GO:0016620">
    <property type="term" value="F:oxidoreductase activity, acting on the aldehyde or oxo group of donors, NAD or NADP as acceptor"/>
    <property type="evidence" value="ECO:0007669"/>
    <property type="project" value="InterPro"/>
</dbReference>
<proteinExistence type="inferred from homology"/>
<dbReference type="InterPro" id="IPR015590">
    <property type="entry name" value="Aldehyde_DH_dom"/>
</dbReference>
<name>A0A2U2DVW1_9HYPH</name>
<dbReference type="Proteomes" id="UP000245252">
    <property type="component" value="Unassembled WGS sequence"/>
</dbReference>
<accession>A0A2U2DVW1</accession>
<dbReference type="InterPro" id="IPR016161">
    <property type="entry name" value="Ald_DH/histidinol_DH"/>
</dbReference>
<evidence type="ECO:0000256" key="5">
    <source>
        <dbReference type="ARBA" id="ARBA00023002"/>
    </source>
</evidence>
<keyword evidence="11" id="KW-1185">Reference proteome</keyword>
<dbReference type="RefSeq" id="WP_109457570.1">
    <property type="nucleotide sequence ID" value="NZ_QFBC01000002.1"/>
</dbReference>
<keyword evidence="3" id="KW-0521">NADP</keyword>
<evidence type="ECO:0000259" key="9">
    <source>
        <dbReference type="Pfam" id="PF00171"/>
    </source>
</evidence>
<dbReference type="GO" id="GO:0046872">
    <property type="term" value="F:metal ion binding"/>
    <property type="evidence" value="ECO:0007669"/>
    <property type="project" value="UniProtKB-KW"/>
</dbReference>
<dbReference type="PROSITE" id="PS00687">
    <property type="entry name" value="ALDEHYDE_DEHYDR_GLU"/>
    <property type="match status" value="1"/>
</dbReference>
<keyword evidence="5 8" id="KW-0560">Oxidoreductase</keyword>
<keyword evidence="2" id="KW-0479">Metal-binding</keyword>
<dbReference type="FunFam" id="3.40.309.10:FF:000012">
    <property type="entry name" value="Betaine aldehyde dehydrogenase"/>
    <property type="match status" value="1"/>
</dbReference>
<evidence type="ECO:0000256" key="3">
    <source>
        <dbReference type="ARBA" id="ARBA00022857"/>
    </source>
</evidence>
<dbReference type="Pfam" id="PF00171">
    <property type="entry name" value="Aldedh"/>
    <property type="match status" value="1"/>
</dbReference>
<reference evidence="10 11" key="1">
    <citation type="submission" date="2018-05" db="EMBL/GenBank/DDBJ databases">
        <title>The draft genome of strain NS-104.</title>
        <authorList>
            <person name="Hang P."/>
            <person name="Jiang J."/>
        </authorList>
    </citation>
    <scope>NUCLEOTIDE SEQUENCE [LARGE SCALE GENOMIC DNA]</scope>
    <source>
        <strain evidence="10 11">NS-104</strain>
    </source>
</reference>
<evidence type="ECO:0000256" key="8">
    <source>
        <dbReference type="RuleBase" id="RU003345"/>
    </source>
</evidence>
<sequence>MTLSIRLFEPQTAGAKSFLAEKQKKLLIGGQWLAASGGGTFASHDPASGRHLVDLAEATAADVNAAVAAARTAFESDAWRGMTPSARGKLLWRIADLIDAHADELAELETLDQGKSFKTGRFGEIPASAEQFRYFGGFATKILGTTIPTSIGYQPPAKKVFAYTTREPIGVVAAITPWNSPMLMAAMKLAPALAAGCTVVLKPAEETSLTALRLGELMLEAGLPPGVVNIVTGFGETVGAALTAHPDVAKVAFTGSTEVGKLIVGAARSNLKKLTLELGGKSPAIVMPDADMAITIAGVARGIFANAGQVCVAGSRVYAHRSIHEQVVEGLAAAASAMRLGHGLDPDIDLGPLVNRKQADRVAGFVTEGAADGAKIVAGGRQDGEFSTFFQPTVITGVRTDMRLMREEIFGPVVAVTPFDEPEEALAFANDSPYGLAASVWTENLSAAHRLAAGIRSGTVWINCHSYFSPELPKGGHKESGWGYENGAPGLENYLETKTVCAVI</sequence>
<evidence type="ECO:0000256" key="6">
    <source>
        <dbReference type="ARBA" id="ARBA00023097"/>
    </source>
</evidence>
<dbReference type="FunFam" id="3.40.605.10:FF:000007">
    <property type="entry name" value="NAD/NADP-dependent betaine aldehyde dehydrogenase"/>
    <property type="match status" value="1"/>
</dbReference>
<comment type="caution">
    <text evidence="10">The sequence shown here is derived from an EMBL/GenBank/DDBJ whole genome shotgun (WGS) entry which is preliminary data.</text>
</comment>
<evidence type="ECO:0000313" key="10">
    <source>
        <dbReference type="EMBL" id="PWE57465.1"/>
    </source>
</evidence>
<evidence type="ECO:0000313" key="11">
    <source>
        <dbReference type="Proteomes" id="UP000245252"/>
    </source>
</evidence>
<protein>
    <submittedName>
        <fullName evidence="10">Betaine-aldehyde dehydrogenase</fullName>
    </submittedName>
</protein>
<gene>
    <name evidence="10" type="ORF">DEM27_07515</name>
</gene>
<dbReference type="PROSITE" id="PS00070">
    <property type="entry name" value="ALDEHYDE_DEHYDR_CYS"/>
    <property type="match status" value="1"/>
</dbReference>
<dbReference type="Gene3D" id="3.40.309.10">
    <property type="entry name" value="Aldehyde Dehydrogenase, Chain A, domain 2"/>
    <property type="match status" value="1"/>
</dbReference>
<evidence type="ECO:0000256" key="1">
    <source>
        <dbReference type="ARBA" id="ARBA00009986"/>
    </source>
</evidence>
<dbReference type="InterPro" id="IPR016160">
    <property type="entry name" value="Ald_DH_CS_CYS"/>
</dbReference>
<dbReference type="OrthoDB" id="8175464at2"/>
<keyword evidence="6" id="KW-0558">Oxidation</keyword>
<evidence type="ECO:0000256" key="4">
    <source>
        <dbReference type="ARBA" id="ARBA00022958"/>
    </source>
</evidence>
<dbReference type="SUPFAM" id="SSF53720">
    <property type="entry name" value="ALDH-like"/>
    <property type="match status" value="1"/>
</dbReference>
<keyword evidence="4" id="KW-0630">Potassium</keyword>